<protein>
    <submittedName>
        <fullName evidence="2">Uncharacterized protein</fullName>
    </submittedName>
</protein>
<reference evidence="2" key="1">
    <citation type="submission" date="2020-11" db="EMBL/GenBank/DDBJ databases">
        <authorList>
            <consortium name="DOE Joint Genome Institute"/>
            <person name="Ahrendt S."/>
            <person name="Riley R."/>
            <person name="Andreopoulos W."/>
            <person name="Labutti K."/>
            <person name="Pangilinan J."/>
            <person name="Ruiz-Duenas F.J."/>
            <person name="Barrasa J.M."/>
            <person name="Sanchez-Garcia M."/>
            <person name="Camarero S."/>
            <person name="Miyauchi S."/>
            <person name="Serrano A."/>
            <person name="Linde D."/>
            <person name="Babiker R."/>
            <person name="Drula E."/>
            <person name="Ayuso-Fernandez I."/>
            <person name="Pacheco R."/>
            <person name="Padilla G."/>
            <person name="Ferreira P."/>
            <person name="Barriuso J."/>
            <person name="Kellner H."/>
            <person name="Castanera R."/>
            <person name="Alfaro M."/>
            <person name="Ramirez L."/>
            <person name="Pisabarro A.G."/>
            <person name="Kuo A."/>
            <person name="Tritt A."/>
            <person name="Lipzen A."/>
            <person name="He G."/>
            <person name="Yan M."/>
            <person name="Ng V."/>
            <person name="Cullen D."/>
            <person name="Martin F."/>
            <person name="Rosso M.-N."/>
            <person name="Henrissat B."/>
            <person name="Hibbett D."/>
            <person name="Martinez A.T."/>
            <person name="Grigoriev I.V."/>
        </authorList>
    </citation>
    <scope>NUCLEOTIDE SEQUENCE</scope>
    <source>
        <strain evidence="2">ATCC 90797</strain>
    </source>
</reference>
<feature type="compositionally biased region" description="Pro residues" evidence="1">
    <location>
        <begin position="88"/>
        <end position="97"/>
    </location>
</feature>
<feature type="compositionally biased region" description="Pro residues" evidence="1">
    <location>
        <begin position="163"/>
        <end position="179"/>
    </location>
</feature>
<evidence type="ECO:0000313" key="3">
    <source>
        <dbReference type="Proteomes" id="UP000807025"/>
    </source>
</evidence>
<feature type="region of interest" description="Disordered" evidence="1">
    <location>
        <begin position="86"/>
        <end position="179"/>
    </location>
</feature>
<name>A0A9P6D8M5_PLEER</name>
<evidence type="ECO:0000313" key="2">
    <source>
        <dbReference type="EMBL" id="KAF9487779.1"/>
    </source>
</evidence>
<dbReference type="Proteomes" id="UP000807025">
    <property type="component" value="Unassembled WGS sequence"/>
</dbReference>
<sequence length="179" mass="18573">MAWDDAANSFPVDTCFVHNERLVIEADKGITIKRISLEQAGDQQALSRLDGVALTTGEIVVVMGESHPEASEGGVVFLSLQVIHQETPPMPSAPSAPGPSRLDGVHDESSRAAAPKATTSSNPIPLIIPKVDGGVDDYPNQGLGAPGPARKNDDGEGLLIRAAPPPLPPPPPPPPSQPP</sequence>
<accession>A0A9P6D8M5</accession>
<proteinExistence type="predicted"/>
<gene>
    <name evidence="2" type="ORF">BDN71DRAFT_1513642</name>
</gene>
<dbReference type="EMBL" id="MU154751">
    <property type="protein sequence ID" value="KAF9487779.1"/>
    <property type="molecule type" value="Genomic_DNA"/>
</dbReference>
<comment type="caution">
    <text evidence="2">The sequence shown here is derived from an EMBL/GenBank/DDBJ whole genome shotgun (WGS) entry which is preliminary data.</text>
</comment>
<evidence type="ECO:0000256" key="1">
    <source>
        <dbReference type="SAM" id="MobiDB-lite"/>
    </source>
</evidence>
<keyword evidence="3" id="KW-1185">Reference proteome</keyword>
<organism evidence="2 3">
    <name type="scientific">Pleurotus eryngii</name>
    <name type="common">Boletus of the steppes</name>
    <dbReference type="NCBI Taxonomy" id="5323"/>
    <lineage>
        <taxon>Eukaryota</taxon>
        <taxon>Fungi</taxon>
        <taxon>Dikarya</taxon>
        <taxon>Basidiomycota</taxon>
        <taxon>Agaricomycotina</taxon>
        <taxon>Agaricomycetes</taxon>
        <taxon>Agaricomycetidae</taxon>
        <taxon>Agaricales</taxon>
        <taxon>Pleurotineae</taxon>
        <taxon>Pleurotaceae</taxon>
        <taxon>Pleurotus</taxon>
    </lineage>
</organism>
<dbReference type="AlphaFoldDB" id="A0A9P6D8M5"/>